<dbReference type="Pfam" id="PF04379">
    <property type="entry name" value="DUF525"/>
    <property type="match status" value="1"/>
</dbReference>
<name>A0A0C2CMW9_9BACT</name>
<comment type="caution">
    <text evidence="3">The sequence shown here is derived from an EMBL/GenBank/DDBJ whole genome shotgun (WGS) entry which is preliminary data.</text>
</comment>
<dbReference type="EMBL" id="JMCC02000124">
    <property type="protein sequence ID" value="KIG12601.1"/>
    <property type="molecule type" value="Genomic_DNA"/>
</dbReference>
<gene>
    <name evidence="3" type="ORF">DB30_01225</name>
</gene>
<dbReference type="SUPFAM" id="SSF110069">
    <property type="entry name" value="ApaG-like"/>
    <property type="match status" value="1"/>
</dbReference>
<dbReference type="PANTHER" id="PTHR47191">
    <property type="entry name" value="OS05G0170800 PROTEIN"/>
    <property type="match status" value="1"/>
</dbReference>
<proteinExistence type="inferred from homology"/>
<dbReference type="InterPro" id="IPR050718">
    <property type="entry name" value="ApaG-like"/>
</dbReference>
<dbReference type="PANTHER" id="PTHR47191:SF2">
    <property type="entry name" value="OS05G0170800 PROTEIN"/>
    <property type="match status" value="1"/>
</dbReference>
<reference evidence="3 4" key="1">
    <citation type="submission" date="2014-12" db="EMBL/GenBank/DDBJ databases">
        <title>Genome assembly of Enhygromyxa salina DSM 15201.</title>
        <authorList>
            <person name="Sharma G."/>
            <person name="Subramanian S."/>
        </authorList>
    </citation>
    <scope>NUCLEOTIDE SEQUENCE [LARGE SCALE GENOMIC DNA]</scope>
    <source>
        <strain evidence="3 4">DSM 15201</strain>
    </source>
</reference>
<evidence type="ECO:0000256" key="1">
    <source>
        <dbReference type="ARBA" id="ARBA00017693"/>
    </source>
</evidence>
<evidence type="ECO:0000259" key="2">
    <source>
        <dbReference type="PROSITE" id="PS51087"/>
    </source>
</evidence>
<dbReference type="AlphaFoldDB" id="A0A0C2CMW9"/>
<sequence length="117" mass="13039">MSVHAHYIEPRSRPEDGLWFFAYRVELENVGDETAQLLSRHWVITDGEGRVEEVRGPGVIGEQPVLGPGDKFHYTSACPLPTSFGTMHGSYQMVTSEGERFDAKIAPFSLSLPHSVH</sequence>
<organism evidence="3 4">
    <name type="scientific">Enhygromyxa salina</name>
    <dbReference type="NCBI Taxonomy" id="215803"/>
    <lineage>
        <taxon>Bacteria</taxon>
        <taxon>Pseudomonadati</taxon>
        <taxon>Myxococcota</taxon>
        <taxon>Polyangia</taxon>
        <taxon>Nannocystales</taxon>
        <taxon>Nannocystaceae</taxon>
        <taxon>Enhygromyxa</taxon>
    </lineage>
</organism>
<feature type="domain" description="ApaG" evidence="2">
    <location>
        <begin position="1"/>
        <end position="117"/>
    </location>
</feature>
<dbReference type="PROSITE" id="PS51087">
    <property type="entry name" value="APAG"/>
    <property type="match status" value="1"/>
</dbReference>
<dbReference type="Gene3D" id="2.60.40.1470">
    <property type="entry name" value="ApaG domain"/>
    <property type="match status" value="1"/>
</dbReference>
<dbReference type="InterPro" id="IPR036767">
    <property type="entry name" value="ApaG_sf"/>
</dbReference>
<evidence type="ECO:0000313" key="3">
    <source>
        <dbReference type="EMBL" id="KIG12601.1"/>
    </source>
</evidence>
<dbReference type="Proteomes" id="UP000031599">
    <property type="component" value="Unassembled WGS sequence"/>
</dbReference>
<dbReference type="InterPro" id="IPR007474">
    <property type="entry name" value="ApaG_domain"/>
</dbReference>
<dbReference type="HAMAP" id="MF_00791">
    <property type="entry name" value="ApaG"/>
    <property type="match status" value="1"/>
</dbReference>
<evidence type="ECO:0000313" key="4">
    <source>
        <dbReference type="Proteomes" id="UP000031599"/>
    </source>
</evidence>
<accession>A0A0C2CMW9</accession>
<dbReference type="NCBIfam" id="NF003967">
    <property type="entry name" value="PRK05461.1"/>
    <property type="match status" value="1"/>
</dbReference>
<dbReference type="InterPro" id="IPR023065">
    <property type="entry name" value="Uncharacterised_ApaG"/>
</dbReference>
<protein>
    <recommendedName>
        <fullName evidence="1">Protein ApaG</fullName>
    </recommendedName>
</protein>